<evidence type="ECO:0000313" key="3">
    <source>
        <dbReference type="EMBL" id="WEK14658.1"/>
    </source>
</evidence>
<proteinExistence type="predicted"/>
<keyword evidence="1" id="KW-0732">Signal</keyword>
<feature type="domain" description="SCP" evidence="2">
    <location>
        <begin position="427"/>
        <end position="545"/>
    </location>
</feature>
<reference evidence="3" key="1">
    <citation type="submission" date="2023-03" db="EMBL/GenBank/DDBJ databases">
        <title>Andean soil-derived lignocellulolytic bacterial consortium as a source of novel taxa and putative plastic-active enzymes.</title>
        <authorList>
            <person name="Diaz-Garcia L."/>
            <person name="Chuvochina M."/>
            <person name="Feuerriegel G."/>
            <person name="Bunk B."/>
            <person name="Sproer C."/>
            <person name="Streit W.R."/>
            <person name="Rodriguez L.M."/>
            <person name="Overmann J."/>
            <person name="Jimenez D.J."/>
        </authorList>
    </citation>
    <scope>NUCLEOTIDE SEQUENCE</scope>
    <source>
        <strain evidence="3">MAG 4610</strain>
    </source>
</reference>
<dbReference type="InterPro" id="IPR014044">
    <property type="entry name" value="CAP_dom"/>
</dbReference>
<protein>
    <recommendedName>
        <fullName evidence="2">SCP domain-containing protein</fullName>
    </recommendedName>
</protein>
<evidence type="ECO:0000256" key="1">
    <source>
        <dbReference type="SAM" id="SignalP"/>
    </source>
</evidence>
<sequence length="671" mass="70266">MSAAASSRPVFRAVLSSTALVVALVAAAPPAEAVDDVVFADPDLQRAVNASLSWERAPDAPVTTTEAASIEYLYASEGDGFGDIDNLGGIEALVNLTSAWLGGNRILDARPLAGLAKLETADLSHQRITLPALTTTTAQSNPLRQIDGVIPVPTSDTAVVSSTGKSWRLPVAGTHTLTWQVWGDLGSSGWFEFSGIVTQTSTGPSQLSLTPIPTVSGTARVGSKLTAVTGTWDAGVGFTYQWLGDGIPIPGAQSRTLVLAAAQQHERISVAVTGSKPGFAAVARTSTATPKAILAPVPTISGTVKYGEKLTVRTGTWTTGTTLRIQWYADHVAIPDADSRSFVLTTAQSGKNIVVKVAGRKSGYAAATMTSATSDRVLLLRTSSRASVASAYKRILAPGLRVTTGWTGSTRGCVLGSESAASQRATLNAVNVVRALNQLDGVRFVSSWRAPALRNSLMMQARNQITHYPSRSGACWSSSGASAAARSNLYLGSGFSGSLNYATGARAVVGYMDDPGPSNVVAGHRRWILEPTITAMGTGSTSKANTLTVMGTNGPVTSRYNAEPDWMEWPSAGWFPKQLNPEGLWSLSSSDPGADFRNARVTVTNGSGTKLSVRKYTVVDGYGPNTITFQVSGVVLPKGSSSRSYTVSVTGIRGAAASTYRYTVKMFDPYG</sequence>
<dbReference type="AlphaFoldDB" id="A0AAJ6B481"/>
<organism evidence="3 4">
    <name type="scientific">Candidatus Microbacterium phytovorans</name>
    <dbReference type="NCBI Taxonomy" id="3121374"/>
    <lineage>
        <taxon>Bacteria</taxon>
        <taxon>Bacillati</taxon>
        <taxon>Actinomycetota</taxon>
        <taxon>Actinomycetes</taxon>
        <taxon>Micrococcales</taxon>
        <taxon>Microbacteriaceae</taxon>
        <taxon>Microbacterium</taxon>
    </lineage>
</organism>
<name>A0AAJ6B481_9MICO</name>
<dbReference type="Gene3D" id="3.40.33.10">
    <property type="entry name" value="CAP"/>
    <property type="match status" value="1"/>
</dbReference>
<accession>A0AAJ6B481</accession>
<dbReference type="InterPro" id="IPR035940">
    <property type="entry name" value="CAP_sf"/>
</dbReference>
<dbReference type="Gene3D" id="2.60.40.2700">
    <property type="match status" value="2"/>
</dbReference>
<evidence type="ECO:0000259" key="2">
    <source>
        <dbReference type="Pfam" id="PF00188"/>
    </source>
</evidence>
<dbReference type="InterPro" id="IPR032675">
    <property type="entry name" value="LRR_dom_sf"/>
</dbReference>
<dbReference type="EMBL" id="CP119321">
    <property type="protein sequence ID" value="WEK14658.1"/>
    <property type="molecule type" value="Genomic_DNA"/>
</dbReference>
<dbReference type="Gene3D" id="3.80.10.10">
    <property type="entry name" value="Ribonuclease Inhibitor"/>
    <property type="match status" value="1"/>
</dbReference>
<dbReference type="Pfam" id="PF00188">
    <property type="entry name" value="CAP"/>
    <property type="match status" value="1"/>
</dbReference>
<evidence type="ECO:0000313" key="4">
    <source>
        <dbReference type="Proteomes" id="UP001213972"/>
    </source>
</evidence>
<gene>
    <name evidence="3" type="ORF">P0Y48_05500</name>
</gene>
<feature type="signal peptide" evidence="1">
    <location>
        <begin position="1"/>
        <end position="33"/>
    </location>
</feature>
<feature type="chain" id="PRO_5042591185" description="SCP domain-containing protein" evidence="1">
    <location>
        <begin position="34"/>
        <end position="671"/>
    </location>
</feature>
<dbReference type="Proteomes" id="UP001213972">
    <property type="component" value="Chromosome"/>
</dbReference>